<dbReference type="Proteomes" id="UP000821866">
    <property type="component" value="Unassembled WGS sequence"/>
</dbReference>
<comment type="caution">
    <text evidence="2">The sequence shown here is derived from an EMBL/GenBank/DDBJ whole genome shotgun (WGS) entry which is preliminary data.</text>
</comment>
<gene>
    <name evidence="2" type="ORF">HPB51_029537</name>
</gene>
<sequence>MWGGCNSGVNNGNGQCQDATYPDEVGAWIRSQDLNTQRRAIQRLEEALTKQTRKGTDAPDNGSGGARLTLALLLVLCALDLKAEILKGYPCIRRLNQLYCPTPGNGYPKYVNACRRTAPCTFVIILIVILSKTSAASRKFRLYWATYDKTQLLEGSDSGTSAMAQPCKRPGQTSDPFHTPSKRPDQRAGERNCGDANEPTTVDDASTIVGLDEKVDDWSDMEDDNFKIVSHRKSRTVGIPVIISPVESGKDLRQVNPNALYSAVTSVIDAEPVRSYLTAQGSLLIDVAPEDQVNALFRCDKLCGVAVSARLPNAYLRNTWLIRVVQKWYNEADLLEYTKPQGLTPVRRIVRREVSSTNEWKIRPTDAVVLAFTPNTK</sequence>
<name>A0A9J6CU19_RHIMP</name>
<dbReference type="AlphaFoldDB" id="A0A9J6CU19"/>
<feature type="region of interest" description="Disordered" evidence="1">
    <location>
        <begin position="155"/>
        <end position="203"/>
    </location>
</feature>
<dbReference type="EMBL" id="JABSTU010006836">
    <property type="protein sequence ID" value="KAH7932120.1"/>
    <property type="molecule type" value="Genomic_DNA"/>
</dbReference>
<keyword evidence="3" id="KW-1185">Reference proteome</keyword>
<reference evidence="2" key="1">
    <citation type="journal article" date="2020" name="Cell">
        <title>Large-Scale Comparative Analyses of Tick Genomes Elucidate Their Genetic Diversity and Vector Capacities.</title>
        <authorList>
            <consortium name="Tick Genome and Microbiome Consortium (TIGMIC)"/>
            <person name="Jia N."/>
            <person name="Wang J."/>
            <person name="Shi W."/>
            <person name="Du L."/>
            <person name="Sun Y."/>
            <person name="Zhan W."/>
            <person name="Jiang J.F."/>
            <person name="Wang Q."/>
            <person name="Zhang B."/>
            <person name="Ji P."/>
            <person name="Bell-Sakyi L."/>
            <person name="Cui X.M."/>
            <person name="Yuan T.T."/>
            <person name="Jiang B.G."/>
            <person name="Yang W.F."/>
            <person name="Lam T.T."/>
            <person name="Chang Q.C."/>
            <person name="Ding S.J."/>
            <person name="Wang X.J."/>
            <person name="Zhu J.G."/>
            <person name="Ruan X.D."/>
            <person name="Zhao L."/>
            <person name="Wei J.T."/>
            <person name="Ye R.Z."/>
            <person name="Que T.C."/>
            <person name="Du C.H."/>
            <person name="Zhou Y.H."/>
            <person name="Cheng J.X."/>
            <person name="Dai P.F."/>
            <person name="Guo W.B."/>
            <person name="Han X.H."/>
            <person name="Huang E.J."/>
            <person name="Li L.F."/>
            <person name="Wei W."/>
            <person name="Gao Y.C."/>
            <person name="Liu J.Z."/>
            <person name="Shao H.Z."/>
            <person name="Wang X."/>
            <person name="Wang C.C."/>
            <person name="Yang T.C."/>
            <person name="Huo Q.B."/>
            <person name="Li W."/>
            <person name="Chen H.Y."/>
            <person name="Chen S.E."/>
            <person name="Zhou L.G."/>
            <person name="Ni X.B."/>
            <person name="Tian J.H."/>
            <person name="Sheng Y."/>
            <person name="Liu T."/>
            <person name="Pan Y.S."/>
            <person name="Xia L.Y."/>
            <person name="Li J."/>
            <person name="Zhao F."/>
            <person name="Cao W.C."/>
        </authorList>
    </citation>
    <scope>NUCLEOTIDE SEQUENCE</scope>
    <source>
        <strain evidence="2">Rmic-2018</strain>
    </source>
</reference>
<feature type="compositionally biased region" description="Basic and acidic residues" evidence="1">
    <location>
        <begin position="182"/>
        <end position="193"/>
    </location>
</feature>
<evidence type="ECO:0000256" key="1">
    <source>
        <dbReference type="SAM" id="MobiDB-lite"/>
    </source>
</evidence>
<evidence type="ECO:0000313" key="3">
    <source>
        <dbReference type="Proteomes" id="UP000821866"/>
    </source>
</evidence>
<reference evidence="2" key="2">
    <citation type="submission" date="2021-09" db="EMBL/GenBank/DDBJ databases">
        <authorList>
            <person name="Jia N."/>
            <person name="Wang J."/>
            <person name="Shi W."/>
            <person name="Du L."/>
            <person name="Sun Y."/>
            <person name="Zhan W."/>
            <person name="Jiang J."/>
            <person name="Wang Q."/>
            <person name="Zhang B."/>
            <person name="Ji P."/>
            <person name="Sakyi L.B."/>
            <person name="Cui X."/>
            <person name="Yuan T."/>
            <person name="Jiang B."/>
            <person name="Yang W."/>
            <person name="Lam T.T.-Y."/>
            <person name="Chang Q."/>
            <person name="Ding S."/>
            <person name="Wang X."/>
            <person name="Zhu J."/>
            <person name="Ruan X."/>
            <person name="Zhao L."/>
            <person name="Wei J."/>
            <person name="Que T."/>
            <person name="Du C."/>
            <person name="Cheng J."/>
            <person name="Dai P."/>
            <person name="Han X."/>
            <person name="Huang E."/>
            <person name="Gao Y."/>
            <person name="Liu J."/>
            <person name="Shao H."/>
            <person name="Ye R."/>
            <person name="Li L."/>
            <person name="Wei W."/>
            <person name="Wang X."/>
            <person name="Wang C."/>
            <person name="Huo Q."/>
            <person name="Li W."/>
            <person name="Guo W."/>
            <person name="Chen H."/>
            <person name="Chen S."/>
            <person name="Zhou L."/>
            <person name="Zhou L."/>
            <person name="Ni X."/>
            <person name="Tian J."/>
            <person name="Zhou Y."/>
            <person name="Sheng Y."/>
            <person name="Liu T."/>
            <person name="Pan Y."/>
            <person name="Xia L."/>
            <person name="Li J."/>
            <person name="Zhao F."/>
            <person name="Cao W."/>
        </authorList>
    </citation>
    <scope>NUCLEOTIDE SEQUENCE</scope>
    <source>
        <strain evidence="2">Rmic-2018</strain>
        <tissue evidence="2">Larvae</tissue>
    </source>
</reference>
<evidence type="ECO:0000313" key="2">
    <source>
        <dbReference type="EMBL" id="KAH7932120.1"/>
    </source>
</evidence>
<organism evidence="2 3">
    <name type="scientific">Rhipicephalus microplus</name>
    <name type="common">Cattle tick</name>
    <name type="synonym">Boophilus microplus</name>
    <dbReference type="NCBI Taxonomy" id="6941"/>
    <lineage>
        <taxon>Eukaryota</taxon>
        <taxon>Metazoa</taxon>
        <taxon>Ecdysozoa</taxon>
        <taxon>Arthropoda</taxon>
        <taxon>Chelicerata</taxon>
        <taxon>Arachnida</taxon>
        <taxon>Acari</taxon>
        <taxon>Parasitiformes</taxon>
        <taxon>Ixodida</taxon>
        <taxon>Ixodoidea</taxon>
        <taxon>Ixodidae</taxon>
        <taxon>Rhipicephalinae</taxon>
        <taxon>Rhipicephalus</taxon>
        <taxon>Boophilus</taxon>
    </lineage>
</organism>
<protein>
    <submittedName>
        <fullName evidence="2">Uncharacterized protein</fullName>
    </submittedName>
</protein>
<proteinExistence type="predicted"/>
<accession>A0A9J6CU19</accession>